<gene>
    <name evidence="5" type="ORF">APUU_80313S</name>
</gene>
<dbReference type="InterPro" id="IPR050478">
    <property type="entry name" value="Ethylene_sulfur-biosynth"/>
</dbReference>
<comment type="similarity">
    <text evidence="1">Belongs to the class-I pyridoxal-phosphate-dependent aminotransferase family.</text>
</comment>
<evidence type="ECO:0000256" key="1">
    <source>
        <dbReference type="ARBA" id="ARBA00007441"/>
    </source>
</evidence>
<dbReference type="InterPro" id="IPR015424">
    <property type="entry name" value="PyrdxlP-dep_Trfase"/>
</dbReference>
<dbReference type="SUPFAM" id="SSF53383">
    <property type="entry name" value="PLP-dependent transferases"/>
    <property type="match status" value="1"/>
</dbReference>
<dbReference type="Gene3D" id="3.90.1150.10">
    <property type="entry name" value="Aspartate Aminotransferase, domain 1"/>
    <property type="match status" value="1"/>
</dbReference>
<dbReference type="RefSeq" id="XP_041562196.1">
    <property type="nucleotide sequence ID" value="XM_041696580.1"/>
</dbReference>
<dbReference type="KEGG" id="apuu:APUU_80313S"/>
<dbReference type="PANTHER" id="PTHR43795">
    <property type="entry name" value="BIFUNCTIONAL ASPARTATE AMINOTRANSFERASE AND GLUTAMATE/ASPARTATE-PREPHENATE AMINOTRANSFERASE-RELATED"/>
    <property type="match status" value="1"/>
</dbReference>
<organism evidence="5 6">
    <name type="scientific">Aspergillus puulaauensis</name>
    <dbReference type="NCBI Taxonomy" id="1220207"/>
    <lineage>
        <taxon>Eukaryota</taxon>
        <taxon>Fungi</taxon>
        <taxon>Dikarya</taxon>
        <taxon>Ascomycota</taxon>
        <taxon>Pezizomycotina</taxon>
        <taxon>Eurotiomycetes</taxon>
        <taxon>Eurotiomycetidae</taxon>
        <taxon>Eurotiales</taxon>
        <taxon>Aspergillaceae</taxon>
        <taxon>Aspergillus</taxon>
    </lineage>
</organism>
<dbReference type="GO" id="GO:0006520">
    <property type="term" value="P:amino acid metabolic process"/>
    <property type="evidence" value="ECO:0007669"/>
    <property type="project" value="TreeGrafter"/>
</dbReference>
<dbReference type="InterPro" id="IPR015421">
    <property type="entry name" value="PyrdxlP-dep_Trfase_major"/>
</dbReference>
<dbReference type="PANTHER" id="PTHR43795:SF39">
    <property type="entry name" value="AMINOTRANSFERASE CLASS I_CLASSII DOMAIN-CONTAINING PROTEIN"/>
    <property type="match status" value="1"/>
</dbReference>
<reference evidence="5" key="1">
    <citation type="submission" date="2021-01" db="EMBL/GenBank/DDBJ databases">
        <authorList>
            <consortium name="Aspergillus puulaauensis MK2 genome sequencing consortium"/>
            <person name="Kazuki M."/>
            <person name="Futagami T."/>
        </authorList>
    </citation>
    <scope>NUCLEOTIDE SEQUENCE</scope>
    <source>
        <strain evidence="5">MK2</strain>
    </source>
</reference>
<dbReference type="Proteomes" id="UP000654913">
    <property type="component" value="Chromosome 8"/>
</dbReference>
<feature type="chain" id="PRO_5030906734" description="Aminotransferase class I/classII large domain-containing protein" evidence="3">
    <location>
        <begin position="18"/>
        <end position="457"/>
    </location>
</feature>
<evidence type="ECO:0000259" key="4">
    <source>
        <dbReference type="Pfam" id="PF00155"/>
    </source>
</evidence>
<keyword evidence="6" id="KW-1185">Reference proteome</keyword>
<dbReference type="AlphaFoldDB" id="A0A7R8AUL7"/>
<proteinExistence type="inferred from homology"/>
<dbReference type="GO" id="GO:0008483">
    <property type="term" value="F:transaminase activity"/>
    <property type="evidence" value="ECO:0007669"/>
    <property type="project" value="TreeGrafter"/>
</dbReference>
<dbReference type="Pfam" id="PF00155">
    <property type="entry name" value="Aminotran_1_2"/>
    <property type="match status" value="1"/>
</dbReference>
<dbReference type="InterPro" id="IPR015422">
    <property type="entry name" value="PyrdxlP-dep_Trfase_small"/>
</dbReference>
<dbReference type="EMBL" id="AP024450">
    <property type="protein sequence ID" value="BCS30010.1"/>
    <property type="molecule type" value="Genomic_DNA"/>
</dbReference>
<keyword evidence="2" id="KW-0663">Pyridoxal phosphate</keyword>
<dbReference type="InterPro" id="IPR004839">
    <property type="entry name" value="Aminotransferase_I/II_large"/>
</dbReference>
<feature type="signal peptide" evidence="3">
    <location>
        <begin position="1"/>
        <end position="17"/>
    </location>
</feature>
<protein>
    <recommendedName>
        <fullName evidence="4">Aminotransferase class I/classII large domain-containing protein</fullName>
    </recommendedName>
</protein>
<evidence type="ECO:0000313" key="6">
    <source>
        <dbReference type="Proteomes" id="UP000654913"/>
    </source>
</evidence>
<dbReference type="CDD" id="cd00609">
    <property type="entry name" value="AAT_like"/>
    <property type="match status" value="1"/>
</dbReference>
<dbReference type="GeneID" id="64980007"/>
<evidence type="ECO:0000256" key="3">
    <source>
        <dbReference type="SAM" id="SignalP"/>
    </source>
</evidence>
<sequence length="457" mass="51312">MKSFVLPLAAWFSCATALESAAIDYISPRGKIAIDDNKGWESLSQNVLSKPYEPKRFPNGIINLGLAENWLIQDELAAYLKDNFTIDPLYHLTYGQGAAASPKLREALATYFNEYFNPVYPVNKTEIIVASGVTSLIDSIAWNTCSDNEGIIVPQPLYNGFPTDIHLRGHAKLLKASFVREGHEYSLDDVFDPAKIKDSLQRAWTDYKNQNITMRGVIIANPHNPLGRCYSKDALEAIASFCGEHNIHFISDEIYANSVFENKNATNATPFTSVLSLNVTDIIDPDLVHVMYGMSKDFGASGLRLGALHSRNEQMIKAAFGVNLFSWPSYLAQDMWARLLEDKTATTDFLKKNSDRLATSYEYVTQWLDSLKIEYYHGGNAGLFIWVRILREGSTVTPEQLIGECRKRGVNIGDGQNFLPEGSTGWFRITFSYPRSMLELGLWRLKETLTELKVVSV</sequence>
<evidence type="ECO:0000313" key="5">
    <source>
        <dbReference type="EMBL" id="BCS30010.1"/>
    </source>
</evidence>
<dbReference type="PROSITE" id="PS00105">
    <property type="entry name" value="AA_TRANSFER_CLASS_1"/>
    <property type="match status" value="1"/>
</dbReference>
<dbReference type="InterPro" id="IPR004838">
    <property type="entry name" value="NHTrfase_class1_PyrdxlP-BS"/>
</dbReference>
<reference evidence="5" key="2">
    <citation type="submission" date="2021-02" db="EMBL/GenBank/DDBJ databases">
        <title>Aspergillus puulaauensis MK2 genome sequence.</title>
        <authorList>
            <person name="Futagami T."/>
            <person name="Mori K."/>
            <person name="Kadooka C."/>
            <person name="Tanaka T."/>
        </authorList>
    </citation>
    <scope>NUCLEOTIDE SEQUENCE</scope>
    <source>
        <strain evidence="5">MK2</strain>
    </source>
</reference>
<dbReference type="GO" id="GO:0030170">
    <property type="term" value="F:pyridoxal phosphate binding"/>
    <property type="evidence" value="ECO:0007669"/>
    <property type="project" value="InterPro"/>
</dbReference>
<dbReference type="OrthoDB" id="7042322at2759"/>
<dbReference type="Gene3D" id="3.40.640.10">
    <property type="entry name" value="Type I PLP-dependent aspartate aminotransferase-like (Major domain)"/>
    <property type="match status" value="1"/>
</dbReference>
<name>A0A7R8AUL7_9EURO</name>
<accession>A0A7R8AUL7</accession>
<dbReference type="PRINTS" id="PR00753">
    <property type="entry name" value="ACCSYNTHASE"/>
</dbReference>
<feature type="domain" description="Aminotransferase class I/classII large" evidence="4">
    <location>
        <begin position="101"/>
        <end position="439"/>
    </location>
</feature>
<keyword evidence="3" id="KW-0732">Signal</keyword>
<evidence type="ECO:0000256" key="2">
    <source>
        <dbReference type="ARBA" id="ARBA00022898"/>
    </source>
</evidence>